<dbReference type="RefSeq" id="WP_029267938.1">
    <property type="nucleotide sequence ID" value="NZ_JAGIKX010000022.1"/>
</dbReference>
<dbReference type="InterPro" id="IPR050188">
    <property type="entry name" value="RluA_PseudoU_synthase"/>
</dbReference>
<dbReference type="GO" id="GO:0160140">
    <property type="term" value="F:23S rRNA pseudouridine(1911/1915/1917) synthase activity"/>
    <property type="evidence" value="ECO:0007669"/>
    <property type="project" value="UniProtKB-EC"/>
</dbReference>
<name>A0ABS4SAY0_9BACI</name>
<comment type="function">
    <text evidence="3">Responsible for synthesis of pseudouridine from uracil.</text>
</comment>
<accession>A0ABS4SAY0</accession>
<proteinExistence type="inferred from homology"/>
<sequence>MRWEIEQEHDGMLLRDYLQHVLAFSRRLIIAVKTNKGITVNGIPQTVRYCLSAGDILTIKFPKEEVGAYMKPEKIPLSIVYEDEDIIIINKEQGMATIPSFQHPTGTVANGLLAYYAENKIPYTVHIVTRLDRDTSGLLLIAKHRYSHSLLAVSQRAGEVGRRYKAVIQGHLKKKEGIINRPVGRKEGSIIERTVTSIGKRAITKYKVLKETSHFSLVDIKLETGRTHQIRVHFSSIGHPLAGDDLYGGSIEKMKRQALHCFELSFVHPSTNERMVFQSAVPEDIGRLMESDQSSKR</sequence>
<reference evidence="5 6" key="1">
    <citation type="submission" date="2021-03" db="EMBL/GenBank/DDBJ databases">
        <title>Genomic Encyclopedia of Type Strains, Phase IV (KMG-IV): sequencing the most valuable type-strain genomes for metagenomic binning, comparative biology and taxonomic classification.</title>
        <authorList>
            <person name="Goeker M."/>
        </authorList>
    </citation>
    <scope>NUCLEOTIDE SEQUENCE [LARGE SCALE GENOMIC DNA]</scope>
    <source>
        <strain evidence="5 6">DSM 25790</strain>
    </source>
</reference>
<evidence type="ECO:0000256" key="3">
    <source>
        <dbReference type="RuleBase" id="RU362028"/>
    </source>
</evidence>
<protein>
    <recommendedName>
        <fullName evidence="3">Pseudouridine synthase</fullName>
        <ecNumber evidence="3">5.4.99.-</ecNumber>
    </recommendedName>
</protein>
<gene>
    <name evidence="5" type="ORF">J2Z81_002242</name>
</gene>
<dbReference type="PANTHER" id="PTHR21600">
    <property type="entry name" value="MITOCHONDRIAL RNA PSEUDOURIDINE SYNTHASE"/>
    <property type="match status" value="1"/>
</dbReference>
<keyword evidence="6" id="KW-1185">Reference proteome</keyword>
<evidence type="ECO:0000256" key="2">
    <source>
        <dbReference type="ARBA" id="ARBA00010876"/>
    </source>
</evidence>
<dbReference type="InterPro" id="IPR006225">
    <property type="entry name" value="PsdUridine_synth_RluC/D"/>
</dbReference>
<evidence type="ECO:0000259" key="4">
    <source>
        <dbReference type="Pfam" id="PF00849"/>
    </source>
</evidence>
<dbReference type="Proteomes" id="UP001519294">
    <property type="component" value="Unassembled WGS sequence"/>
</dbReference>
<comment type="similarity">
    <text evidence="2 3">Belongs to the pseudouridine synthase RluA family.</text>
</comment>
<dbReference type="NCBIfam" id="TIGR00005">
    <property type="entry name" value="rluA_subfam"/>
    <property type="match status" value="1"/>
</dbReference>
<dbReference type="Pfam" id="PF00849">
    <property type="entry name" value="PseudoU_synth_2"/>
    <property type="match status" value="1"/>
</dbReference>
<dbReference type="Gene3D" id="3.30.2350.10">
    <property type="entry name" value="Pseudouridine synthase"/>
    <property type="match status" value="1"/>
</dbReference>
<feature type="domain" description="Pseudouridine synthase RsuA/RluA-like" evidence="4">
    <location>
        <begin position="85"/>
        <end position="236"/>
    </location>
</feature>
<dbReference type="CDD" id="cd02869">
    <property type="entry name" value="PseudoU_synth_RluA_like"/>
    <property type="match status" value="1"/>
</dbReference>
<evidence type="ECO:0000313" key="6">
    <source>
        <dbReference type="Proteomes" id="UP001519294"/>
    </source>
</evidence>
<comment type="caution">
    <text evidence="5">The sequence shown here is derived from an EMBL/GenBank/DDBJ whole genome shotgun (WGS) entry which is preliminary data.</text>
</comment>
<comment type="catalytic activity">
    <reaction evidence="1 3">
        <text>a uridine in RNA = a pseudouridine in RNA</text>
        <dbReference type="Rhea" id="RHEA:48348"/>
        <dbReference type="Rhea" id="RHEA-COMP:12068"/>
        <dbReference type="Rhea" id="RHEA-COMP:12069"/>
        <dbReference type="ChEBI" id="CHEBI:65314"/>
        <dbReference type="ChEBI" id="CHEBI:65315"/>
    </reaction>
</comment>
<dbReference type="PROSITE" id="PS01129">
    <property type="entry name" value="PSI_RLU"/>
    <property type="match status" value="1"/>
</dbReference>
<dbReference type="EC" id="5.4.99.-" evidence="3"/>
<dbReference type="EMBL" id="JAGIKX010000022">
    <property type="protein sequence ID" value="MBP2258271.1"/>
    <property type="molecule type" value="Genomic_DNA"/>
</dbReference>
<dbReference type="InterPro" id="IPR006224">
    <property type="entry name" value="PsdUridine_synth_RluA-like_CS"/>
</dbReference>
<organism evidence="5 6">
    <name type="scientific">Virgibacillus alimentarius</name>
    <dbReference type="NCBI Taxonomy" id="698769"/>
    <lineage>
        <taxon>Bacteria</taxon>
        <taxon>Bacillati</taxon>
        <taxon>Bacillota</taxon>
        <taxon>Bacilli</taxon>
        <taxon>Bacillales</taxon>
        <taxon>Bacillaceae</taxon>
        <taxon>Virgibacillus</taxon>
    </lineage>
</organism>
<dbReference type="SUPFAM" id="SSF55120">
    <property type="entry name" value="Pseudouridine synthase"/>
    <property type="match status" value="1"/>
</dbReference>
<dbReference type="InterPro" id="IPR006145">
    <property type="entry name" value="PsdUridine_synth_RsuA/RluA"/>
</dbReference>
<dbReference type="PANTHER" id="PTHR21600:SF35">
    <property type="entry name" value="PSEUDOURIDINE SYNTHASE"/>
    <property type="match status" value="1"/>
</dbReference>
<evidence type="ECO:0000313" key="5">
    <source>
        <dbReference type="EMBL" id="MBP2258271.1"/>
    </source>
</evidence>
<evidence type="ECO:0000256" key="1">
    <source>
        <dbReference type="ARBA" id="ARBA00000073"/>
    </source>
</evidence>
<keyword evidence="3 5" id="KW-0413">Isomerase</keyword>
<dbReference type="InterPro" id="IPR020103">
    <property type="entry name" value="PsdUridine_synth_cat_dom_sf"/>
</dbReference>